<sequence>MRTIRKYIILLFTGILGIITFSCSDFLDTTSGSQLTDNEIYQNEGDIYRAILNIYAQISEEKLYGRTIPLIYSFNTDIEFGTCNATTDNTRRGIWDYSTTDNNEELVSWDYIYKAINTANECIAGIESSPLLEQNPADTPSMIRQLYGEAKGLRAMLYLDLVRAWGDVPFKMTPTMPDDNFYQGVTSRTEILETLINDLIAVEPGMLYASEMSQSVERMNRGAVQGLIARIALTLGGYTLMPDYANPSFPGTIERVENYIDYYEIANTYCRKLRDSRKHTLANTDFLQVFKNQCEEVYPSNEDMLFEIPYATTYSGSVGVIIGHKIEGSSHIAYGKSDGWYYATLPYHASFDYKDTRRDVTCAPYKWAWNDEKGYIEQVFTEWRSIYIGKWSRMWMKTPQGPNVQYSSGINWPVIRYADVLLMLAETENELHNGPTDDARDALKEVRRRAFKTEDHARKVDAYVDALDDKDAFFEALVNERAWEFGGEGIRKYDLIRWNLLQKKIQEMKVKLAEMKNNSAYPQSVYVKTNNDGTLEILNFDNSLSNAPSGYTKKAWASATTDNNGVLNTTFVKSYKDEYIDATPMVYILPLHKDVITDSRGALQNYYGH</sequence>
<proteinExistence type="inferred from homology"/>
<dbReference type="PROSITE" id="PS51257">
    <property type="entry name" value="PROKAR_LIPOPROTEIN"/>
    <property type="match status" value="1"/>
</dbReference>
<dbReference type="InterPro" id="IPR033985">
    <property type="entry name" value="SusD-like_N"/>
</dbReference>
<dbReference type="InterPro" id="IPR012944">
    <property type="entry name" value="SusD_RagB_dom"/>
</dbReference>
<evidence type="ECO:0000256" key="5">
    <source>
        <dbReference type="ARBA" id="ARBA00023237"/>
    </source>
</evidence>
<keyword evidence="3" id="KW-0732">Signal</keyword>
<evidence type="ECO:0000256" key="2">
    <source>
        <dbReference type="ARBA" id="ARBA00006275"/>
    </source>
</evidence>
<evidence type="ECO:0000313" key="9">
    <source>
        <dbReference type="Proteomes" id="UP000600600"/>
    </source>
</evidence>
<name>A0ABR7C8W0_9BACE</name>
<feature type="domain" description="RagB/SusD" evidence="6">
    <location>
        <begin position="334"/>
        <end position="606"/>
    </location>
</feature>
<comment type="similarity">
    <text evidence="2">Belongs to the SusD family.</text>
</comment>
<keyword evidence="5" id="KW-0998">Cell outer membrane</keyword>
<protein>
    <submittedName>
        <fullName evidence="8">RagB/SusD family nutrient uptake outer membrane protein</fullName>
    </submittedName>
</protein>
<feature type="domain" description="SusD-like N-terminal" evidence="7">
    <location>
        <begin position="25"/>
        <end position="233"/>
    </location>
</feature>
<comment type="subcellular location">
    <subcellularLocation>
        <location evidence="1">Cell outer membrane</location>
    </subcellularLocation>
</comment>
<evidence type="ECO:0000259" key="7">
    <source>
        <dbReference type="Pfam" id="PF14322"/>
    </source>
</evidence>
<dbReference type="InterPro" id="IPR011990">
    <property type="entry name" value="TPR-like_helical_dom_sf"/>
</dbReference>
<dbReference type="SUPFAM" id="SSF48452">
    <property type="entry name" value="TPR-like"/>
    <property type="match status" value="1"/>
</dbReference>
<reference evidence="8 9" key="1">
    <citation type="submission" date="2020-08" db="EMBL/GenBank/DDBJ databases">
        <title>Genome public.</title>
        <authorList>
            <person name="Liu C."/>
            <person name="Sun Q."/>
        </authorList>
    </citation>
    <scope>NUCLEOTIDE SEQUENCE [LARGE SCALE GENOMIC DNA]</scope>
    <source>
        <strain evidence="8 9">M27</strain>
    </source>
</reference>
<evidence type="ECO:0000313" key="8">
    <source>
        <dbReference type="EMBL" id="MBC5604143.1"/>
    </source>
</evidence>
<dbReference type="Pfam" id="PF07980">
    <property type="entry name" value="SusD_RagB"/>
    <property type="match status" value="1"/>
</dbReference>
<keyword evidence="9" id="KW-1185">Reference proteome</keyword>
<evidence type="ECO:0000256" key="3">
    <source>
        <dbReference type="ARBA" id="ARBA00022729"/>
    </source>
</evidence>
<evidence type="ECO:0000259" key="6">
    <source>
        <dbReference type="Pfam" id="PF07980"/>
    </source>
</evidence>
<dbReference type="Pfam" id="PF14322">
    <property type="entry name" value="SusD-like_3"/>
    <property type="match status" value="1"/>
</dbReference>
<dbReference type="EMBL" id="JACOOE010000002">
    <property type="protein sequence ID" value="MBC5604143.1"/>
    <property type="molecule type" value="Genomic_DNA"/>
</dbReference>
<dbReference type="Proteomes" id="UP000600600">
    <property type="component" value="Unassembled WGS sequence"/>
</dbReference>
<dbReference type="Gene3D" id="1.25.40.390">
    <property type="match status" value="1"/>
</dbReference>
<accession>A0ABR7C8W0</accession>
<evidence type="ECO:0000256" key="1">
    <source>
        <dbReference type="ARBA" id="ARBA00004442"/>
    </source>
</evidence>
<evidence type="ECO:0000256" key="4">
    <source>
        <dbReference type="ARBA" id="ARBA00023136"/>
    </source>
</evidence>
<gene>
    <name evidence="8" type="ORF">H8S67_05600</name>
</gene>
<comment type="caution">
    <text evidence="8">The sequence shown here is derived from an EMBL/GenBank/DDBJ whole genome shotgun (WGS) entry which is preliminary data.</text>
</comment>
<dbReference type="RefSeq" id="WP_186966729.1">
    <property type="nucleotide sequence ID" value="NZ_JACOOE010000002.1"/>
</dbReference>
<organism evidence="8 9">
    <name type="scientific">Bacteroides difficilis</name>
    <dbReference type="NCBI Taxonomy" id="2763021"/>
    <lineage>
        <taxon>Bacteria</taxon>
        <taxon>Pseudomonadati</taxon>
        <taxon>Bacteroidota</taxon>
        <taxon>Bacteroidia</taxon>
        <taxon>Bacteroidales</taxon>
        <taxon>Bacteroidaceae</taxon>
        <taxon>Bacteroides</taxon>
    </lineage>
</organism>
<keyword evidence="4" id="KW-0472">Membrane</keyword>